<sequence length="489" mass="56940">MKKLLFIWFSLVVISELAAHSNDYTDMSTWQESKIWKGLTDSTWGFQCLPDSLTIGTDTVKYITDNSIEGQRKYEERLDSIWRKEDIWNKGVAKITGEPVKDLSTIEPPRWAVWDYDLTKYYVSQMKYPEELLEKNIAGYSVTMFTIDTMGMPRNINILTTIHKDFDREVIRLTKELPHCLPCRDRNGKRMECLYTVYVPFLPQHYRDRVKADSIAEENAKHSFVEWEAVSYFQDGKPSAAQDYITQHLVYDSSLLDDKQQTRGIYTIRINSYGEVYETETIRSCGIQEWDNQVLEIIQGMPRWTPTINYYGKGEYRNSVWTISIFFKKGKGKLIAHTFEQNLETGVPVCYLNEQGDTIVPYGKYNYCQINRVKNLVFAYENKQDARIVCLDGQGKELFYVFQYDNGPDKLQEGLFRITDENGLIGFADSLGNIVIKPQFKFAFPFENGKAKVTFSGESKAVPDSKDEKHYWDSPDWYYIDTNGKILNE</sequence>
<evidence type="ECO:0000259" key="2">
    <source>
        <dbReference type="Pfam" id="PF03544"/>
    </source>
</evidence>
<evidence type="ECO:0000256" key="1">
    <source>
        <dbReference type="SAM" id="SignalP"/>
    </source>
</evidence>
<dbReference type="Pfam" id="PF14903">
    <property type="entry name" value="WG_beta_rep"/>
    <property type="match status" value="1"/>
</dbReference>
<dbReference type="Proteomes" id="UP000886740">
    <property type="component" value="Unassembled WGS sequence"/>
</dbReference>
<dbReference type="InterPro" id="IPR037682">
    <property type="entry name" value="TonB_C"/>
</dbReference>
<comment type="caution">
    <text evidence="3">The sequence shown here is derived from an EMBL/GenBank/DDBJ whole genome shotgun (WGS) entry which is preliminary data.</text>
</comment>
<reference evidence="3" key="2">
    <citation type="submission" date="2021-04" db="EMBL/GenBank/DDBJ databases">
        <authorList>
            <person name="Gilroy R."/>
        </authorList>
    </citation>
    <scope>NUCLEOTIDE SEQUENCE</scope>
    <source>
        <strain evidence="3">ChiGjej6B6-14162</strain>
    </source>
</reference>
<dbReference type="InterPro" id="IPR051045">
    <property type="entry name" value="TonB-dependent_transducer"/>
</dbReference>
<dbReference type="Pfam" id="PF03544">
    <property type="entry name" value="TonB_C"/>
    <property type="match status" value="1"/>
</dbReference>
<dbReference type="PANTHER" id="PTHR33446:SF2">
    <property type="entry name" value="PROTEIN TONB"/>
    <property type="match status" value="1"/>
</dbReference>
<dbReference type="GO" id="GO:0055085">
    <property type="term" value="P:transmembrane transport"/>
    <property type="evidence" value="ECO:0007669"/>
    <property type="project" value="InterPro"/>
</dbReference>
<dbReference type="AlphaFoldDB" id="A0A9D1X9H2"/>
<dbReference type="Gene3D" id="3.30.1150.10">
    <property type="match status" value="1"/>
</dbReference>
<protein>
    <submittedName>
        <fullName evidence="3">Energy transducer TonB</fullName>
    </submittedName>
</protein>
<proteinExistence type="predicted"/>
<dbReference type="SUPFAM" id="SSF74653">
    <property type="entry name" value="TolA/TonB C-terminal domain"/>
    <property type="match status" value="2"/>
</dbReference>
<dbReference type="InterPro" id="IPR032774">
    <property type="entry name" value="WG_beta_rep"/>
</dbReference>
<evidence type="ECO:0000313" key="4">
    <source>
        <dbReference type="Proteomes" id="UP000886740"/>
    </source>
</evidence>
<dbReference type="GO" id="GO:0031992">
    <property type="term" value="F:energy transducer activity"/>
    <property type="evidence" value="ECO:0007669"/>
    <property type="project" value="TreeGrafter"/>
</dbReference>
<feature type="chain" id="PRO_5038527692" evidence="1">
    <location>
        <begin position="19"/>
        <end position="489"/>
    </location>
</feature>
<dbReference type="EMBL" id="DXEL01000057">
    <property type="protein sequence ID" value="HIX75021.1"/>
    <property type="molecule type" value="Genomic_DNA"/>
</dbReference>
<feature type="signal peptide" evidence="1">
    <location>
        <begin position="1"/>
        <end position="18"/>
    </location>
</feature>
<feature type="domain" description="TonB C-terminal" evidence="2">
    <location>
        <begin position="125"/>
        <end position="198"/>
    </location>
</feature>
<gene>
    <name evidence="3" type="ORF">H9977_08340</name>
</gene>
<name>A0A9D1X9H2_9BACT</name>
<keyword evidence="1" id="KW-0732">Signal</keyword>
<evidence type="ECO:0000313" key="3">
    <source>
        <dbReference type="EMBL" id="HIX75021.1"/>
    </source>
</evidence>
<accession>A0A9D1X9H2</accession>
<organism evidence="3 4">
    <name type="scientific">Candidatus Parabacteroides intestinipullorum</name>
    <dbReference type="NCBI Taxonomy" id="2838723"/>
    <lineage>
        <taxon>Bacteria</taxon>
        <taxon>Pseudomonadati</taxon>
        <taxon>Bacteroidota</taxon>
        <taxon>Bacteroidia</taxon>
        <taxon>Bacteroidales</taxon>
        <taxon>Tannerellaceae</taxon>
        <taxon>Parabacteroides</taxon>
    </lineage>
</organism>
<dbReference type="PANTHER" id="PTHR33446">
    <property type="entry name" value="PROTEIN TONB-RELATED"/>
    <property type="match status" value="1"/>
</dbReference>
<dbReference type="GO" id="GO:0098797">
    <property type="term" value="C:plasma membrane protein complex"/>
    <property type="evidence" value="ECO:0007669"/>
    <property type="project" value="TreeGrafter"/>
</dbReference>
<reference evidence="3" key="1">
    <citation type="journal article" date="2021" name="PeerJ">
        <title>Extensive microbial diversity within the chicken gut microbiome revealed by metagenomics and culture.</title>
        <authorList>
            <person name="Gilroy R."/>
            <person name="Ravi A."/>
            <person name="Getino M."/>
            <person name="Pursley I."/>
            <person name="Horton D.L."/>
            <person name="Alikhan N.F."/>
            <person name="Baker D."/>
            <person name="Gharbi K."/>
            <person name="Hall N."/>
            <person name="Watson M."/>
            <person name="Adriaenssens E.M."/>
            <person name="Foster-Nyarko E."/>
            <person name="Jarju S."/>
            <person name="Secka A."/>
            <person name="Antonio M."/>
            <person name="Oren A."/>
            <person name="Chaudhuri R.R."/>
            <person name="La Ragione R."/>
            <person name="Hildebrand F."/>
            <person name="Pallen M.J."/>
        </authorList>
    </citation>
    <scope>NUCLEOTIDE SEQUENCE</scope>
    <source>
        <strain evidence="3">ChiGjej6B6-14162</strain>
    </source>
</reference>